<evidence type="ECO:0000256" key="13">
    <source>
        <dbReference type="SAM" id="Phobius"/>
    </source>
</evidence>
<keyword evidence="8" id="KW-0067">ATP-binding</keyword>
<evidence type="ECO:0000256" key="5">
    <source>
        <dbReference type="ARBA" id="ARBA00022729"/>
    </source>
</evidence>
<keyword evidence="7" id="KW-0418">Kinase</keyword>
<feature type="region of interest" description="Disordered" evidence="12">
    <location>
        <begin position="198"/>
        <end position="231"/>
    </location>
</feature>
<dbReference type="AlphaFoldDB" id="A0A8T0K692"/>
<dbReference type="GO" id="GO:0004714">
    <property type="term" value="F:transmembrane receptor protein tyrosine kinase activity"/>
    <property type="evidence" value="ECO:0007669"/>
    <property type="project" value="InterPro"/>
</dbReference>
<keyword evidence="5" id="KW-0732">Signal</keyword>
<comment type="caution">
    <text evidence="15">The sequence shown here is derived from an EMBL/GenBank/DDBJ whole genome shotgun (WGS) entry which is preliminary data.</text>
</comment>
<evidence type="ECO:0000256" key="9">
    <source>
        <dbReference type="ARBA" id="ARBA00022989"/>
    </source>
</evidence>
<keyword evidence="4 13" id="KW-0812">Transmembrane</keyword>
<dbReference type="PANTHER" id="PTHR34590:SF5">
    <property type="entry name" value="OS04G0586500 PROTEIN"/>
    <property type="match status" value="1"/>
</dbReference>
<evidence type="ECO:0000256" key="3">
    <source>
        <dbReference type="ARBA" id="ARBA00022679"/>
    </source>
</evidence>
<reference evidence="15 16" key="1">
    <citation type="submission" date="2020-05" db="EMBL/GenBank/DDBJ databases">
        <title>Vigna angularis (adzuki bean) Var. LongXiaoDou No. 4 denovo assembly.</title>
        <authorList>
            <person name="Xiang H."/>
        </authorList>
    </citation>
    <scope>NUCLEOTIDE SEQUENCE [LARGE SCALE GENOMIC DNA]</scope>
    <source>
        <tissue evidence="15">Leaf</tissue>
    </source>
</reference>
<dbReference type="GO" id="GO:0004674">
    <property type="term" value="F:protein serine/threonine kinase activity"/>
    <property type="evidence" value="ECO:0007669"/>
    <property type="project" value="UniProtKB-KW"/>
</dbReference>
<evidence type="ECO:0000256" key="12">
    <source>
        <dbReference type="SAM" id="MobiDB-lite"/>
    </source>
</evidence>
<keyword evidence="10 13" id="KW-0472">Membrane</keyword>
<comment type="subcellular location">
    <subcellularLocation>
        <location evidence="1">Membrane</location>
        <topology evidence="1">Single-pass type I membrane protein</topology>
    </subcellularLocation>
</comment>
<evidence type="ECO:0000256" key="8">
    <source>
        <dbReference type="ARBA" id="ARBA00022840"/>
    </source>
</evidence>
<keyword evidence="6" id="KW-0547">Nucleotide-binding</keyword>
<dbReference type="FunFam" id="2.60.120.430:FF:000007">
    <property type="entry name" value="FERONIA receptor-like kinase"/>
    <property type="match status" value="1"/>
</dbReference>
<gene>
    <name evidence="15" type="ORF">HKW66_Vig0073740</name>
</gene>
<feature type="transmembrane region" description="Helical" evidence="13">
    <location>
        <begin position="655"/>
        <end position="677"/>
    </location>
</feature>
<evidence type="ECO:0000256" key="10">
    <source>
        <dbReference type="ARBA" id="ARBA00023136"/>
    </source>
</evidence>
<dbReference type="Gene3D" id="2.60.120.430">
    <property type="entry name" value="Galactose-binding lectin"/>
    <property type="match status" value="2"/>
</dbReference>
<feature type="domain" description="Malectin-like" evidence="14">
    <location>
        <begin position="256"/>
        <end position="618"/>
    </location>
</feature>
<sequence>MQEVDAKLQQHITFAEDALKKRKRFLSKQLSLCEAPRDIAWERKKKQEGKTRTRTRRNSFHHCDDVTDEDLHELKGCIELGFGFNEEDGQTLCDTLPALDLYFAVNRQMSPVSTPNARASSSFGSSINATPPPSDSDSWKICNPGLSMYTVLSHCFLCITGHEAPEPPEQPEELGLTGLCFGLGCVGLYVPQAKTRQSEVECEKKSKREEPVLKERNQYTSSSHPPPSPPPSCLVWNLQPGIRGAWNEEPGSLILGCGLDEGAEDADGRRWSSDKKFLGTEGDSITSKASFQDPSLTSEIPYMSARIIKSETTYKFPVKPDKRYWLRLHFYPSIYASFDTYNSYFSVDANGVTLLTNFSASVTCEALSLAYIDREYSLAPLNSDTLTLTFRPSDKYNGAFAFVNGIQLIQMPDLFDSATMIGFDGQTIDMTNLNFQTMFRLNVGGQFISPVQDSGLTRMWYDDTPYIYGAATGVTNKAEKNVTINYQGMPEYIAPVDVYSTSRSMGGDKDLTMGYNLTWMFHVDTDSMYLVRLHFCDYYFSKINEIVFKIFVNNQTAQDLADVIGWTGGVGVPTYKDYVINVEGGKSNELLWLALHPDPETKPEFYDAILNGVEIFKINETDLSAPNPLISDMLLKQHQEEEAGFFVHKTSHHSVIGGAAGGAAGLAFMAVLCVAVYNKKKKEPGSEGQTGWLPMYSTSSCSKSSKSGKSVCSSTLSAMSQEETISSIHRIQADQTGYPEVFVGLLLSTLSSPLS</sequence>
<evidence type="ECO:0000256" key="6">
    <source>
        <dbReference type="ARBA" id="ARBA00022741"/>
    </source>
</evidence>
<feature type="compositionally biased region" description="Polar residues" evidence="12">
    <location>
        <begin position="114"/>
        <end position="129"/>
    </location>
</feature>
<dbReference type="GO" id="GO:0005524">
    <property type="term" value="F:ATP binding"/>
    <property type="evidence" value="ECO:0007669"/>
    <property type="project" value="UniProtKB-KW"/>
</dbReference>
<evidence type="ECO:0000313" key="15">
    <source>
        <dbReference type="EMBL" id="KAG2395250.1"/>
    </source>
</evidence>
<keyword evidence="3" id="KW-0808">Transferase</keyword>
<feature type="region of interest" description="Disordered" evidence="12">
    <location>
        <begin position="114"/>
        <end position="136"/>
    </location>
</feature>
<evidence type="ECO:0000256" key="11">
    <source>
        <dbReference type="ARBA" id="ARBA00023180"/>
    </source>
</evidence>
<evidence type="ECO:0000259" key="14">
    <source>
        <dbReference type="Pfam" id="PF12819"/>
    </source>
</evidence>
<proteinExistence type="predicted"/>
<dbReference type="InterPro" id="IPR045272">
    <property type="entry name" value="ANXUR1/2-like"/>
</dbReference>
<protein>
    <submittedName>
        <fullName evidence="15">Receptor-like protein</fullName>
    </submittedName>
</protein>
<accession>A0A8T0K692</accession>
<keyword evidence="2" id="KW-0723">Serine/threonine-protein kinase</keyword>
<evidence type="ECO:0000256" key="2">
    <source>
        <dbReference type="ARBA" id="ARBA00022527"/>
    </source>
</evidence>
<dbReference type="EMBL" id="JABFOF010000006">
    <property type="protein sequence ID" value="KAG2395250.1"/>
    <property type="molecule type" value="Genomic_DNA"/>
</dbReference>
<evidence type="ECO:0000256" key="4">
    <source>
        <dbReference type="ARBA" id="ARBA00022692"/>
    </source>
</evidence>
<organism evidence="15 16">
    <name type="scientific">Phaseolus angularis</name>
    <name type="common">Azuki bean</name>
    <name type="synonym">Vigna angularis</name>
    <dbReference type="NCBI Taxonomy" id="3914"/>
    <lineage>
        <taxon>Eukaryota</taxon>
        <taxon>Viridiplantae</taxon>
        <taxon>Streptophyta</taxon>
        <taxon>Embryophyta</taxon>
        <taxon>Tracheophyta</taxon>
        <taxon>Spermatophyta</taxon>
        <taxon>Magnoliopsida</taxon>
        <taxon>eudicotyledons</taxon>
        <taxon>Gunneridae</taxon>
        <taxon>Pentapetalae</taxon>
        <taxon>rosids</taxon>
        <taxon>fabids</taxon>
        <taxon>Fabales</taxon>
        <taxon>Fabaceae</taxon>
        <taxon>Papilionoideae</taxon>
        <taxon>50 kb inversion clade</taxon>
        <taxon>NPAAA clade</taxon>
        <taxon>indigoferoid/millettioid clade</taxon>
        <taxon>Phaseoleae</taxon>
        <taxon>Vigna</taxon>
    </lineage>
</organism>
<feature type="compositionally biased region" description="Basic and acidic residues" evidence="12">
    <location>
        <begin position="198"/>
        <end position="217"/>
    </location>
</feature>
<dbReference type="InterPro" id="IPR012881">
    <property type="entry name" value="DUF1685"/>
</dbReference>
<dbReference type="FunFam" id="2.60.120.430:FF:000003">
    <property type="entry name" value="FERONIA receptor-like kinase"/>
    <property type="match status" value="1"/>
</dbReference>
<dbReference type="PANTHER" id="PTHR34590">
    <property type="entry name" value="OS03G0124300 PROTEIN-RELATED"/>
    <property type="match status" value="1"/>
</dbReference>
<keyword evidence="9 13" id="KW-1133">Transmembrane helix</keyword>
<name>A0A8T0K692_PHAAN</name>
<dbReference type="Proteomes" id="UP000743370">
    <property type="component" value="Unassembled WGS sequence"/>
</dbReference>
<evidence type="ECO:0000256" key="1">
    <source>
        <dbReference type="ARBA" id="ARBA00004479"/>
    </source>
</evidence>
<keyword evidence="15" id="KW-0675">Receptor</keyword>
<dbReference type="Pfam" id="PF07939">
    <property type="entry name" value="DUF1685"/>
    <property type="match status" value="1"/>
</dbReference>
<dbReference type="InterPro" id="IPR024788">
    <property type="entry name" value="Malectin-like_Carb-bd_dom"/>
</dbReference>
<dbReference type="Pfam" id="PF12819">
    <property type="entry name" value="Malectin_like"/>
    <property type="match status" value="1"/>
</dbReference>
<evidence type="ECO:0000256" key="7">
    <source>
        <dbReference type="ARBA" id="ARBA00022777"/>
    </source>
</evidence>
<dbReference type="GO" id="GO:0016020">
    <property type="term" value="C:membrane"/>
    <property type="evidence" value="ECO:0007669"/>
    <property type="project" value="UniProtKB-SubCell"/>
</dbReference>
<evidence type="ECO:0000313" key="16">
    <source>
        <dbReference type="Proteomes" id="UP000743370"/>
    </source>
</evidence>
<keyword evidence="11" id="KW-0325">Glycoprotein</keyword>